<reference evidence="5 6" key="1">
    <citation type="submission" date="2022-12" db="EMBL/GenBank/DDBJ databases">
        <title>Draft genome sequence of Paenibacillus sp. dW9.</title>
        <authorList>
            <person name="Choi E.-W."/>
            <person name="Kim D.-U."/>
        </authorList>
    </citation>
    <scope>NUCLEOTIDE SEQUENCE [LARGE SCALE GENOMIC DNA]</scope>
    <source>
        <strain evidence="6">dW9</strain>
    </source>
</reference>
<dbReference type="PANTHER" id="PTHR22604:SF105">
    <property type="entry name" value="TRANS-1,2-DIHYDROBENZENE-1,2-DIOL DEHYDROGENASE"/>
    <property type="match status" value="1"/>
</dbReference>
<name>A0ABT4Q9A0_9BACL</name>
<feature type="domain" description="Gfo/Idh/MocA-like oxidoreductase N-terminal" evidence="3">
    <location>
        <begin position="5"/>
        <end position="121"/>
    </location>
</feature>
<dbReference type="SUPFAM" id="SSF51735">
    <property type="entry name" value="NAD(P)-binding Rossmann-fold domains"/>
    <property type="match status" value="1"/>
</dbReference>
<dbReference type="RefSeq" id="WP_269881922.1">
    <property type="nucleotide sequence ID" value="NZ_JAQAGZ010000008.1"/>
</dbReference>
<dbReference type="InterPro" id="IPR000683">
    <property type="entry name" value="Gfo/Idh/MocA-like_OxRdtase_N"/>
</dbReference>
<dbReference type="EMBL" id="JAQAGZ010000008">
    <property type="protein sequence ID" value="MCZ8513404.1"/>
    <property type="molecule type" value="Genomic_DNA"/>
</dbReference>
<organism evidence="5 6">
    <name type="scientific">Paenibacillus gyeongsangnamensis</name>
    <dbReference type="NCBI Taxonomy" id="3388067"/>
    <lineage>
        <taxon>Bacteria</taxon>
        <taxon>Bacillati</taxon>
        <taxon>Bacillota</taxon>
        <taxon>Bacilli</taxon>
        <taxon>Bacillales</taxon>
        <taxon>Paenibacillaceae</taxon>
        <taxon>Paenibacillus</taxon>
    </lineage>
</organism>
<comment type="similarity">
    <text evidence="1">Belongs to the Gfo/Idh/MocA family.</text>
</comment>
<gene>
    <name evidence="5" type="ORF">O9H85_13390</name>
</gene>
<dbReference type="InterPro" id="IPR050984">
    <property type="entry name" value="Gfo/Idh/MocA_domain"/>
</dbReference>
<dbReference type="Gene3D" id="3.40.50.720">
    <property type="entry name" value="NAD(P)-binding Rossmann-like Domain"/>
    <property type="match status" value="1"/>
</dbReference>
<protein>
    <submittedName>
        <fullName evidence="5">Gfo/Idh/MocA family oxidoreductase</fullName>
    </submittedName>
</protein>
<evidence type="ECO:0000256" key="1">
    <source>
        <dbReference type="ARBA" id="ARBA00010928"/>
    </source>
</evidence>
<dbReference type="Pfam" id="PF22725">
    <property type="entry name" value="GFO_IDH_MocA_C3"/>
    <property type="match status" value="1"/>
</dbReference>
<evidence type="ECO:0000259" key="4">
    <source>
        <dbReference type="Pfam" id="PF22725"/>
    </source>
</evidence>
<dbReference type="InterPro" id="IPR055170">
    <property type="entry name" value="GFO_IDH_MocA-like_dom"/>
</dbReference>
<comment type="caution">
    <text evidence="5">The sequence shown here is derived from an EMBL/GenBank/DDBJ whole genome shotgun (WGS) entry which is preliminary data.</text>
</comment>
<keyword evidence="2" id="KW-0560">Oxidoreductase</keyword>
<evidence type="ECO:0000313" key="5">
    <source>
        <dbReference type="EMBL" id="MCZ8513404.1"/>
    </source>
</evidence>
<accession>A0ABT4Q9A0</accession>
<dbReference type="Pfam" id="PF01408">
    <property type="entry name" value="GFO_IDH_MocA"/>
    <property type="match status" value="1"/>
</dbReference>
<sequence length="327" mass="36031">MERKLRWGVLGTGRILGKAGAALKTVENGEWLGVAGRSPGRSAEAAERFGVPRAYDSYEELLQDPDIDAVYIALLNHLHAEWAVRACRAGKHVLLEKPFAPDADEAERIVEAARSCGVVVEEAFVWRHHPAFTALRELIAEGIVGDWVCFRGHYSFPAGEDSTRWVREWGGGALLDIGCYPVAWARFITGEEPSSVDAAELIDDKHGVDRRFAGTLYFSGGRTAHFDAALDMAHGADFELIGTKGRISVELRVDAESWTIASRQGLDERVWTMDRITPFRREAEAFAARAMGASSEEAQALARDAVNQARVLGALRQSAERGERVWL</sequence>
<evidence type="ECO:0000259" key="3">
    <source>
        <dbReference type="Pfam" id="PF01408"/>
    </source>
</evidence>
<evidence type="ECO:0000313" key="6">
    <source>
        <dbReference type="Proteomes" id="UP001527882"/>
    </source>
</evidence>
<proteinExistence type="inferred from homology"/>
<dbReference type="Gene3D" id="3.30.360.10">
    <property type="entry name" value="Dihydrodipicolinate Reductase, domain 2"/>
    <property type="match status" value="1"/>
</dbReference>
<dbReference type="PANTHER" id="PTHR22604">
    <property type="entry name" value="OXIDOREDUCTASES"/>
    <property type="match status" value="1"/>
</dbReference>
<feature type="domain" description="GFO/IDH/MocA-like oxidoreductase" evidence="4">
    <location>
        <begin position="132"/>
        <end position="247"/>
    </location>
</feature>
<dbReference type="Proteomes" id="UP001527882">
    <property type="component" value="Unassembled WGS sequence"/>
</dbReference>
<dbReference type="InterPro" id="IPR036291">
    <property type="entry name" value="NAD(P)-bd_dom_sf"/>
</dbReference>
<dbReference type="SUPFAM" id="SSF55347">
    <property type="entry name" value="Glyceraldehyde-3-phosphate dehydrogenase-like, C-terminal domain"/>
    <property type="match status" value="1"/>
</dbReference>
<keyword evidence="6" id="KW-1185">Reference proteome</keyword>
<evidence type="ECO:0000256" key="2">
    <source>
        <dbReference type="ARBA" id="ARBA00023002"/>
    </source>
</evidence>